<evidence type="ECO:0000256" key="1">
    <source>
        <dbReference type="ARBA" id="ARBA00022553"/>
    </source>
</evidence>
<name>A0A839ILG3_9GAMM</name>
<comment type="caution">
    <text evidence="9">The sequence shown here is derived from an EMBL/GenBank/DDBJ whole genome shotgun (WGS) entry which is preliminary data.</text>
</comment>
<keyword evidence="7" id="KW-0175">Coiled coil</keyword>
<dbReference type="GO" id="GO:0006355">
    <property type="term" value="P:regulation of DNA-templated transcription"/>
    <property type="evidence" value="ECO:0007669"/>
    <property type="project" value="TreeGrafter"/>
</dbReference>
<keyword evidence="3" id="KW-0805">Transcription regulation</keyword>
<organism evidence="9 10">
    <name type="scientific">Oceanospirillum sediminis</name>
    <dbReference type="NCBI Taxonomy" id="2760088"/>
    <lineage>
        <taxon>Bacteria</taxon>
        <taxon>Pseudomonadati</taxon>
        <taxon>Pseudomonadota</taxon>
        <taxon>Gammaproteobacteria</taxon>
        <taxon>Oceanospirillales</taxon>
        <taxon>Oceanospirillaceae</taxon>
        <taxon>Oceanospirillum</taxon>
    </lineage>
</organism>
<evidence type="ECO:0000256" key="3">
    <source>
        <dbReference type="ARBA" id="ARBA00023015"/>
    </source>
</evidence>
<keyword evidence="4" id="KW-0238">DNA-binding</keyword>
<dbReference type="PROSITE" id="PS50110">
    <property type="entry name" value="RESPONSE_REGULATORY"/>
    <property type="match status" value="1"/>
</dbReference>
<protein>
    <submittedName>
        <fullName evidence="9">Response regulator</fullName>
    </submittedName>
</protein>
<dbReference type="GO" id="GO:0000976">
    <property type="term" value="F:transcription cis-regulatory region binding"/>
    <property type="evidence" value="ECO:0007669"/>
    <property type="project" value="TreeGrafter"/>
</dbReference>
<keyword evidence="1 6" id="KW-0597">Phosphoprotein</keyword>
<feature type="coiled-coil region" evidence="7">
    <location>
        <begin position="278"/>
        <end position="309"/>
    </location>
</feature>
<feature type="domain" description="Response regulatory" evidence="8">
    <location>
        <begin position="8"/>
        <end position="123"/>
    </location>
</feature>
<evidence type="ECO:0000256" key="5">
    <source>
        <dbReference type="ARBA" id="ARBA00023163"/>
    </source>
</evidence>
<keyword evidence="2" id="KW-0902">Two-component regulatory system</keyword>
<evidence type="ECO:0000256" key="4">
    <source>
        <dbReference type="ARBA" id="ARBA00023125"/>
    </source>
</evidence>
<evidence type="ECO:0000256" key="2">
    <source>
        <dbReference type="ARBA" id="ARBA00023012"/>
    </source>
</evidence>
<dbReference type="InterPro" id="IPR039420">
    <property type="entry name" value="WalR-like"/>
</dbReference>
<evidence type="ECO:0000313" key="9">
    <source>
        <dbReference type="EMBL" id="MBB1485339.1"/>
    </source>
</evidence>
<dbReference type="Gene3D" id="3.40.50.2300">
    <property type="match status" value="1"/>
</dbReference>
<dbReference type="GO" id="GO:0005829">
    <property type="term" value="C:cytosol"/>
    <property type="evidence" value="ECO:0007669"/>
    <property type="project" value="TreeGrafter"/>
</dbReference>
<evidence type="ECO:0000313" key="10">
    <source>
        <dbReference type="Proteomes" id="UP000565262"/>
    </source>
</evidence>
<dbReference type="Proteomes" id="UP000565262">
    <property type="component" value="Unassembled WGS sequence"/>
</dbReference>
<feature type="modified residue" description="4-aspartylphosphate" evidence="6">
    <location>
        <position position="56"/>
    </location>
</feature>
<dbReference type="AlphaFoldDB" id="A0A839ILG3"/>
<gene>
    <name evidence="9" type="ORF">H4O21_01740</name>
</gene>
<dbReference type="InterPro" id="IPR001789">
    <property type="entry name" value="Sig_transdc_resp-reg_receiver"/>
</dbReference>
<dbReference type="SMART" id="SM00448">
    <property type="entry name" value="REC"/>
    <property type="match status" value="1"/>
</dbReference>
<dbReference type="PANTHER" id="PTHR48111">
    <property type="entry name" value="REGULATOR OF RPOS"/>
    <property type="match status" value="1"/>
</dbReference>
<accession>A0A839ILG3</accession>
<evidence type="ECO:0000259" key="8">
    <source>
        <dbReference type="PROSITE" id="PS50110"/>
    </source>
</evidence>
<reference evidence="9 10" key="1">
    <citation type="submission" date="2020-08" db="EMBL/GenBank/DDBJ databases">
        <title>Oceanospirillum sp. nov. isolated from marine sediment.</title>
        <authorList>
            <person name="Ji X."/>
        </authorList>
    </citation>
    <scope>NUCLEOTIDE SEQUENCE [LARGE SCALE GENOMIC DNA]</scope>
    <source>
        <strain evidence="9 10">D5</strain>
    </source>
</reference>
<dbReference type="SUPFAM" id="SSF52172">
    <property type="entry name" value="CheY-like"/>
    <property type="match status" value="1"/>
</dbReference>
<dbReference type="InterPro" id="IPR011006">
    <property type="entry name" value="CheY-like_superfamily"/>
</dbReference>
<evidence type="ECO:0000256" key="7">
    <source>
        <dbReference type="SAM" id="Coils"/>
    </source>
</evidence>
<dbReference type="EMBL" id="JACJFM010000002">
    <property type="protein sequence ID" value="MBB1485339.1"/>
    <property type="molecule type" value="Genomic_DNA"/>
</dbReference>
<dbReference type="PANTHER" id="PTHR48111:SF1">
    <property type="entry name" value="TWO-COMPONENT RESPONSE REGULATOR ORR33"/>
    <property type="match status" value="1"/>
</dbReference>
<sequence length="368" mass="41332">MTNQSLPVVLIIDDSPIDIAFLVETLSEHYAIIIANDGNMGLESARQRHPDAILMDVSMPALDGYETCRRLKQQEDTQNIDVIFVSAHESLDEKIAGYDAGGSDYIVKPVTPAELLQKVRVAVENKKQRESLQAHTDRAFSSTMTALSAADELSVIIDFVRTSSVTRSVSELSGYLHHAIKQYQLNSTVKIKFSKGDILHSGTQPVSALEKDLMDGLQNPDQLTEQDQRVFFGEGLVSVLIQNMPEDQETKARFSNYIQTLIRETELSLQQIEAEIRLNTLISEAQTAILEANQEQEQLKQTSQDLFDNLLNDIHKAFDEWGMTESQEKLLTDIVNRAMEEFLRCYETGIHSDDKLKTVVDKLSTLAN</sequence>
<dbReference type="GO" id="GO:0000156">
    <property type="term" value="F:phosphorelay response regulator activity"/>
    <property type="evidence" value="ECO:0007669"/>
    <property type="project" value="TreeGrafter"/>
</dbReference>
<dbReference type="GO" id="GO:0032993">
    <property type="term" value="C:protein-DNA complex"/>
    <property type="evidence" value="ECO:0007669"/>
    <property type="project" value="TreeGrafter"/>
</dbReference>
<evidence type="ECO:0000256" key="6">
    <source>
        <dbReference type="PROSITE-ProRule" id="PRU00169"/>
    </source>
</evidence>
<keyword evidence="10" id="KW-1185">Reference proteome</keyword>
<proteinExistence type="predicted"/>
<keyword evidence="5" id="KW-0804">Transcription</keyword>
<dbReference type="Pfam" id="PF00072">
    <property type="entry name" value="Response_reg"/>
    <property type="match status" value="1"/>
</dbReference>
<dbReference type="RefSeq" id="WP_182807130.1">
    <property type="nucleotide sequence ID" value="NZ_JACJFM010000002.1"/>
</dbReference>